<dbReference type="Pfam" id="PF02518">
    <property type="entry name" value="HATPase_c"/>
    <property type="match status" value="1"/>
</dbReference>
<dbReference type="EMBL" id="SHLD01000001">
    <property type="protein sequence ID" value="RZU77514.1"/>
    <property type="molecule type" value="Genomic_DNA"/>
</dbReference>
<feature type="transmembrane region" description="Helical" evidence="6">
    <location>
        <begin position="111"/>
        <end position="128"/>
    </location>
</feature>
<dbReference type="AlphaFoldDB" id="A0A4Q8BHK6"/>
<reference evidence="9 10" key="1">
    <citation type="submission" date="2019-02" db="EMBL/GenBank/DDBJ databases">
        <title>Sequencing the genomes of 1000 actinobacteria strains.</title>
        <authorList>
            <person name="Klenk H.-P."/>
        </authorList>
    </citation>
    <scope>NUCLEOTIDE SEQUENCE [LARGE SCALE GENOMIC DNA]</scope>
    <source>
        <strain evidence="9 10">DSM 45612</strain>
    </source>
</reference>
<dbReference type="RefSeq" id="WP_130338926.1">
    <property type="nucleotide sequence ID" value="NZ_SHLD01000001.1"/>
</dbReference>
<dbReference type="InterPro" id="IPR055558">
    <property type="entry name" value="DUF7134"/>
</dbReference>
<evidence type="ECO:0000256" key="5">
    <source>
        <dbReference type="ARBA" id="ARBA00023012"/>
    </source>
</evidence>
<evidence type="ECO:0000313" key="9">
    <source>
        <dbReference type="EMBL" id="RZU77514.1"/>
    </source>
</evidence>
<feature type="transmembrane region" description="Helical" evidence="6">
    <location>
        <begin position="12"/>
        <end position="32"/>
    </location>
</feature>
<gene>
    <name evidence="9" type="ORF">EV384_6243</name>
</gene>
<keyword evidence="3" id="KW-0808">Transferase</keyword>
<dbReference type="InterPro" id="IPR050482">
    <property type="entry name" value="Sensor_HK_TwoCompSys"/>
</dbReference>
<dbReference type="InterPro" id="IPR036890">
    <property type="entry name" value="HATPase_C_sf"/>
</dbReference>
<keyword evidence="6" id="KW-0812">Transmembrane</keyword>
<organism evidence="9 10">
    <name type="scientific">Micromonospora kangleipakensis</name>
    <dbReference type="NCBI Taxonomy" id="1077942"/>
    <lineage>
        <taxon>Bacteria</taxon>
        <taxon>Bacillati</taxon>
        <taxon>Actinomycetota</taxon>
        <taxon>Actinomycetes</taxon>
        <taxon>Micromonosporales</taxon>
        <taxon>Micromonosporaceae</taxon>
        <taxon>Micromonospora</taxon>
    </lineage>
</organism>
<dbReference type="Gene3D" id="3.30.565.10">
    <property type="entry name" value="Histidine kinase-like ATPase, C-terminal domain"/>
    <property type="match status" value="1"/>
</dbReference>
<evidence type="ECO:0000259" key="7">
    <source>
        <dbReference type="Pfam" id="PF02518"/>
    </source>
</evidence>
<comment type="caution">
    <text evidence="9">The sequence shown here is derived from an EMBL/GenBank/DDBJ whole genome shotgun (WGS) entry which is preliminary data.</text>
</comment>
<dbReference type="InterPro" id="IPR003594">
    <property type="entry name" value="HATPase_dom"/>
</dbReference>
<dbReference type="Proteomes" id="UP000294114">
    <property type="component" value="Unassembled WGS sequence"/>
</dbReference>
<dbReference type="Pfam" id="PF23539">
    <property type="entry name" value="DUF7134"/>
    <property type="match status" value="1"/>
</dbReference>
<name>A0A4Q8BHK6_9ACTN</name>
<dbReference type="PANTHER" id="PTHR24421:SF10">
    <property type="entry name" value="NITRATE_NITRITE SENSOR PROTEIN NARQ"/>
    <property type="match status" value="1"/>
</dbReference>
<proteinExistence type="predicted"/>
<evidence type="ECO:0000313" key="10">
    <source>
        <dbReference type="Proteomes" id="UP000294114"/>
    </source>
</evidence>
<feature type="domain" description="DUF7134" evidence="8">
    <location>
        <begin position="10"/>
        <end position="160"/>
    </location>
</feature>
<keyword evidence="4" id="KW-0418">Kinase</keyword>
<feature type="transmembrane region" description="Helical" evidence="6">
    <location>
        <begin position="44"/>
        <end position="61"/>
    </location>
</feature>
<evidence type="ECO:0000256" key="3">
    <source>
        <dbReference type="ARBA" id="ARBA00022679"/>
    </source>
</evidence>
<dbReference type="PANTHER" id="PTHR24421">
    <property type="entry name" value="NITRATE/NITRITE SENSOR PROTEIN NARX-RELATED"/>
    <property type="match status" value="1"/>
</dbReference>
<dbReference type="GO" id="GO:0000160">
    <property type="term" value="P:phosphorelay signal transduction system"/>
    <property type="evidence" value="ECO:0007669"/>
    <property type="project" value="UniProtKB-KW"/>
</dbReference>
<sequence length="317" mass="33305">MERLAEWRRVAWAYPTAADALLAALLFAVSLLPVNPPGGPPRDPLTAGAVLLAFVGCAALAVRRRYPLPVLGLTLAAVVLALLTHQVRGPFVITVAIAAYTVATRTDRRTAFLATAASALLLGAAATLTLDVPWLDPAVVVLLLWFGVAVAVGDAVRSRRAYVAVLEDRACRAEQTREEETHAPTEPAPSLNRLDALMEGFSTGQPVRWTVAGQPRPLPSAVDVAAYRIIQESLTNAHKHAPGAAVAVRLRYDPEGVTIEVRDEGAPAAARGVGAGPGLVGMRERAETVGGVFSAGPRPGGGWLVRAELPAPEEEAE</sequence>
<feature type="domain" description="Histidine kinase/HSP90-like ATPase" evidence="7">
    <location>
        <begin position="225"/>
        <end position="312"/>
    </location>
</feature>
<evidence type="ECO:0000256" key="6">
    <source>
        <dbReference type="SAM" id="Phobius"/>
    </source>
</evidence>
<feature type="transmembrane region" description="Helical" evidence="6">
    <location>
        <begin position="66"/>
        <end position="83"/>
    </location>
</feature>
<evidence type="ECO:0000259" key="8">
    <source>
        <dbReference type="Pfam" id="PF23539"/>
    </source>
</evidence>
<keyword evidence="10" id="KW-1185">Reference proteome</keyword>
<evidence type="ECO:0000256" key="2">
    <source>
        <dbReference type="ARBA" id="ARBA00012438"/>
    </source>
</evidence>
<dbReference type="CDD" id="cd16917">
    <property type="entry name" value="HATPase_UhpB-NarQ-NarX-like"/>
    <property type="match status" value="1"/>
</dbReference>
<dbReference type="OrthoDB" id="227596at2"/>
<comment type="catalytic activity">
    <reaction evidence="1">
        <text>ATP + protein L-histidine = ADP + protein N-phospho-L-histidine.</text>
        <dbReference type="EC" id="2.7.13.3"/>
    </reaction>
</comment>
<keyword evidence="6" id="KW-1133">Transmembrane helix</keyword>
<accession>A0A4Q8BHK6</accession>
<dbReference type="EC" id="2.7.13.3" evidence="2"/>
<keyword evidence="6" id="KW-0472">Membrane</keyword>
<feature type="transmembrane region" description="Helical" evidence="6">
    <location>
        <begin position="134"/>
        <end position="152"/>
    </location>
</feature>
<protein>
    <recommendedName>
        <fullName evidence="2">histidine kinase</fullName>
        <ecNumber evidence="2">2.7.13.3</ecNumber>
    </recommendedName>
</protein>
<evidence type="ECO:0000256" key="1">
    <source>
        <dbReference type="ARBA" id="ARBA00000085"/>
    </source>
</evidence>
<dbReference type="SUPFAM" id="SSF55874">
    <property type="entry name" value="ATPase domain of HSP90 chaperone/DNA topoisomerase II/histidine kinase"/>
    <property type="match status" value="1"/>
</dbReference>
<evidence type="ECO:0000256" key="4">
    <source>
        <dbReference type="ARBA" id="ARBA00022777"/>
    </source>
</evidence>
<dbReference type="GO" id="GO:0004673">
    <property type="term" value="F:protein histidine kinase activity"/>
    <property type="evidence" value="ECO:0007669"/>
    <property type="project" value="UniProtKB-EC"/>
</dbReference>
<feature type="transmembrane region" description="Helical" evidence="6">
    <location>
        <begin position="89"/>
        <end position="104"/>
    </location>
</feature>
<keyword evidence="5" id="KW-0902">Two-component regulatory system</keyword>